<sequence length="325" mass="36308">MERLVRALRKVYVKCDKEHLTRQLLFRLALSELSLGEFATNTTSMRLFLGKALKCCWSEGNGPSFVNATSSCQYPETAFVDEREPQNTNIHAVRTISVNEQTYALSQLQSHGFALLPQVLSSSAIAQVAQTLNTAEHSSPILLRPSTGNGKNGAYSYFVPPPCSPLLQLRESLVKIFDLDHALCTESRFLALRYGENGENYLHQDQSIIPLQAIVLISQPKRDFNGGHLFLRKIKDEISEISQDCFQDNFAQCSDAGDVVVFQARSNYFHGVTRVTHGSAEQCQRFAVGLFQPPARKGASSYVKKKSKIMSSTSTSRKRLHDELE</sequence>
<dbReference type="Gene3D" id="2.60.120.620">
    <property type="entry name" value="q2cbj1_9rhob like domain"/>
    <property type="match status" value="1"/>
</dbReference>
<proteinExistence type="predicted"/>
<feature type="region of interest" description="Disordered" evidence="1">
    <location>
        <begin position="302"/>
        <end position="325"/>
    </location>
</feature>
<evidence type="ECO:0008006" key="3">
    <source>
        <dbReference type="Google" id="ProtNLM"/>
    </source>
</evidence>
<dbReference type="InterPro" id="IPR018655">
    <property type="entry name" value="DUF2086"/>
</dbReference>
<dbReference type="AlphaFoldDB" id="A0A7S3K3H4"/>
<reference evidence="2" key="1">
    <citation type="submission" date="2021-01" db="EMBL/GenBank/DDBJ databases">
        <authorList>
            <person name="Corre E."/>
            <person name="Pelletier E."/>
            <person name="Niang G."/>
            <person name="Scheremetjew M."/>
            <person name="Finn R."/>
            <person name="Kale V."/>
            <person name="Holt S."/>
            <person name="Cochrane G."/>
            <person name="Meng A."/>
            <person name="Brown T."/>
            <person name="Cohen L."/>
        </authorList>
    </citation>
    <scope>NUCLEOTIDE SEQUENCE</scope>
    <source>
        <strain evidence="2">CCMP1510</strain>
    </source>
</reference>
<evidence type="ECO:0000256" key="1">
    <source>
        <dbReference type="SAM" id="MobiDB-lite"/>
    </source>
</evidence>
<gene>
    <name evidence="2" type="ORF">ALAG00032_LOCUS14589</name>
</gene>
<organism evidence="2">
    <name type="scientific">Aureoumbra lagunensis</name>
    <dbReference type="NCBI Taxonomy" id="44058"/>
    <lineage>
        <taxon>Eukaryota</taxon>
        <taxon>Sar</taxon>
        <taxon>Stramenopiles</taxon>
        <taxon>Ochrophyta</taxon>
        <taxon>Pelagophyceae</taxon>
        <taxon>Pelagomonadales</taxon>
        <taxon>Aureoumbra</taxon>
    </lineage>
</organism>
<dbReference type="Pfam" id="PF09859">
    <property type="entry name" value="Oxygenase-NA"/>
    <property type="match status" value="1"/>
</dbReference>
<protein>
    <recommendedName>
        <fullName evidence="3">Fe2OG dioxygenase domain-containing protein</fullName>
    </recommendedName>
</protein>
<evidence type="ECO:0000313" key="2">
    <source>
        <dbReference type="EMBL" id="CAE0373787.1"/>
    </source>
</evidence>
<accession>A0A7S3K3H4</accession>
<name>A0A7S3K3H4_9STRA</name>
<dbReference type="EMBL" id="HBIJ01022368">
    <property type="protein sequence ID" value="CAE0373787.1"/>
    <property type="molecule type" value="Transcribed_RNA"/>
</dbReference>